<dbReference type="AlphaFoldDB" id="A0A9X9ERS7"/>
<dbReference type="Pfam" id="PF13780">
    <property type="entry name" value="DUF4176"/>
    <property type="match status" value="1"/>
</dbReference>
<accession>A0A9X9ERS7</accession>
<name>A0A9X9ERS7_9BACI</name>
<dbReference type="Proteomes" id="UP000309170">
    <property type="component" value="Unassembled WGS sequence"/>
</dbReference>
<organism evidence="1 2">
    <name type="scientific">Peribacillus simplex</name>
    <dbReference type="NCBI Taxonomy" id="1478"/>
    <lineage>
        <taxon>Bacteria</taxon>
        <taxon>Bacillati</taxon>
        <taxon>Bacillota</taxon>
        <taxon>Bacilli</taxon>
        <taxon>Bacillales</taxon>
        <taxon>Bacillaceae</taxon>
        <taxon>Peribacillus</taxon>
    </lineage>
</organism>
<reference evidence="1 2" key="1">
    <citation type="journal article" date="2019" name="Environ. Microbiol.">
        <title>An active ?-lactamase is a part of an orchestrated cell wall stress resistance network of Bacillus subtilis and related rhizosphere species.</title>
        <authorList>
            <person name="Bucher T."/>
            <person name="Keren-Paz A."/>
            <person name="Hausser J."/>
            <person name="Olender T."/>
            <person name="Cytryn E."/>
            <person name="Kolodkin-Gal I."/>
        </authorList>
    </citation>
    <scope>NUCLEOTIDE SEQUENCE [LARGE SCALE GENOMIC DNA]</scope>
    <source>
        <strain evidence="1 2">I4</strain>
    </source>
</reference>
<dbReference type="EMBL" id="SZNT01000257">
    <property type="protein sequence ID" value="TKH09696.1"/>
    <property type="molecule type" value="Genomic_DNA"/>
</dbReference>
<gene>
    <name evidence="1" type="ORF">FC678_16515</name>
</gene>
<evidence type="ECO:0000313" key="1">
    <source>
        <dbReference type="EMBL" id="TKH09696.1"/>
    </source>
</evidence>
<protein>
    <submittedName>
        <fullName evidence="1">DUF4176 domain-containing protein</fullName>
    </submittedName>
</protein>
<evidence type="ECO:0000313" key="2">
    <source>
        <dbReference type="Proteomes" id="UP000309170"/>
    </source>
</evidence>
<proteinExistence type="predicted"/>
<dbReference type="InterPro" id="IPR025233">
    <property type="entry name" value="DUF4176"/>
</dbReference>
<sequence length="54" mass="6499">YDYIAVPYPEGNLSEEYNVFFNREVIENVLYSGYITEEEKKFRKEIDSKIKTIN</sequence>
<comment type="caution">
    <text evidence="1">The sequence shown here is derived from an EMBL/GenBank/DDBJ whole genome shotgun (WGS) entry which is preliminary data.</text>
</comment>
<feature type="non-terminal residue" evidence="1">
    <location>
        <position position="1"/>
    </location>
</feature>